<gene>
    <name evidence="5" type="primary">nuoD</name>
    <name evidence="8" type="ORF">BW47_06500</name>
</gene>
<dbReference type="PROSITE" id="PS00535">
    <property type="entry name" value="COMPLEX1_49K"/>
    <property type="match status" value="1"/>
</dbReference>
<reference evidence="8 9" key="1">
    <citation type="submission" date="2014-02" db="EMBL/GenBank/DDBJ databases">
        <title>Diversity of Thermotogales isolates from hydrothermal vents.</title>
        <authorList>
            <person name="Haverkamp T.H.A."/>
            <person name="Lossouarn J."/>
            <person name="Geslin C."/>
            <person name="Nesbo C.L."/>
        </authorList>
    </citation>
    <scope>NUCLEOTIDE SEQUENCE [LARGE SCALE GENOMIC DNA]</scope>
    <source>
        <strain evidence="8 9">431</strain>
    </source>
</reference>
<dbReference type="PANTHER" id="PTHR11993:SF10">
    <property type="entry name" value="NADH DEHYDROGENASE [UBIQUINONE] IRON-SULFUR PROTEIN 2, MITOCHONDRIAL"/>
    <property type="match status" value="1"/>
</dbReference>
<evidence type="ECO:0000256" key="2">
    <source>
        <dbReference type="ARBA" id="ARBA00022448"/>
    </source>
</evidence>
<dbReference type="InterPro" id="IPR022885">
    <property type="entry name" value="NDH1_su_D/H"/>
</dbReference>
<keyword evidence="5" id="KW-0472">Membrane</keyword>
<dbReference type="HAMAP" id="MF_01358">
    <property type="entry name" value="NDH1_NuoD"/>
    <property type="match status" value="1"/>
</dbReference>
<evidence type="ECO:0000313" key="9">
    <source>
        <dbReference type="Proteomes" id="UP000185490"/>
    </source>
</evidence>
<dbReference type="InterPro" id="IPR001135">
    <property type="entry name" value="NADH_Q_OxRdtase_suD"/>
</dbReference>
<comment type="subcellular location">
    <subcellularLocation>
        <location evidence="5">Cell membrane</location>
        <topology evidence="5">Peripheral membrane protein</topology>
        <orientation evidence="5">Cytoplasmic side</orientation>
    </subcellularLocation>
</comment>
<evidence type="ECO:0000256" key="6">
    <source>
        <dbReference type="RuleBase" id="RU003685"/>
    </source>
</evidence>
<dbReference type="InterPro" id="IPR029014">
    <property type="entry name" value="NiFe-Hase_large"/>
</dbReference>
<comment type="similarity">
    <text evidence="1 5 6">Belongs to the complex I 49 kDa subunit family.</text>
</comment>
<keyword evidence="2 5" id="KW-0813">Transport</keyword>
<dbReference type="InterPro" id="IPR014029">
    <property type="entry name" value="NADH_UbQ_OxRdtase_49kDa_CS"/>
</dbReference>
<evidence type="ECO:0000259" key="7">
    <source>
        <dbReference type="Pfam" id="PF00346"/>
    </source>
</evidence>
<evidence type="ECO:0000256" key="3">
    <source>
        <dbReference type="ARBA" id="ARBA00022967"/>
    </source>
</evidence>
<dbReference type="EMBL" id="CP007389">
    <property type="protein sequence ID" value="APT74169.1"/>
    <property type="molecule type" value="Genomic_DNA"/>
</dbReference>
<comment type="subunit">
    <text evidence="5">NDH-1 is composed of 14 different subunits. Subunits NuoB, C, D, E, F, and G constitute the peripheral sector of the complex.</text>
</comment>
<keyword evidence="9" id="KW-1185">Reference proteome</keyword>
<comment type="function">
    <text evidence="5">NDH-1 shuttles electrons from NADH, via FMN and iron-sulfur (Fe-S) centers, to quinones in the respiratory chain. The immediate electron acceptor for the enzyme in this species is believed to be ubiquinone. Couples the redox reaction to proton translocation (for every two electrons transferred, four hydrogen ions are translocated across the cytoplasmic membrane), and thus conserves the redox energy in a proton gradient.</text>
</comment>
<accession>A0ABM6GFB1</accession>
<dbReference type="SUPFAM" id="SSF56762">
    <property type="entry name" value="HydB/Nqo4-like"/>
    <property type="match status" value="1"/>
</dbReference>
<dbReference type="Pfam" id="PF00346">
    <property type="entry name" value="Complex1_49kDa"/>
    <property type="match status" value="1"/>
</dbReference>
<dbReference type="Proteomes" id="UP000185490">
    <property type="component" value="Chromosome"/>
</dbReference>
<name>A0ABM6GFB1_9BACT</name>
<evidence type="ECO:0000256" key="1">
    <source>
        <dbReference type="ARBA" id="ARBA00005769"/>
    </source>
</evidence>
<proteinExistence type="inferred from homology"/>
<feature type="domain" description="NADH-quinone oxidoreductase subunit D" evidence="7">
    <location>
        <begin position="118"/>
        <end position="367"/>
    </location>
</feature>
<organism evidence="8 9">
    <name type="scientific">Thermosipho melanesiensis</name>
    <dbReference type="NCBI Taxonomy" id="46541"/>
    <lineage>
        <taxon>Bacteria</taxon>
        <taxon>Thermotogati</taxon>
        <taxon>Thermotogota</taxon>
        <taxon>Thermotogae</taxon>
        <taxon>Thermotogales</taxon>
        <taxon>Fervidobacteriaceae</taxon>
        <taxon>Thermosipho</taxon>
    </lineage>
</organism>
<dbReference type="EC" id="7.1.1.-" evidence="5"/>
<dbReference type="RefSeq" id="WP_012057434.1">
    <property type="nucleotide sequence ID" value="NZ_CP007389.1"/>
</dbReference>
<evidence type="ECO:0000256" key="4">
    <source>
        <dbReference type="ARBA" id="ARBA00023027"/>
    </source>
</evidence>
<keyword evidence="4 5" id="KW-0520">NAD</keyword>
<dbReference type="NCBIfam" id="NF004739">
    <property type="entry name" value="PRK06075.1"/>
    <property type="match status" value="1"/>
</dbReference>
<dbReference type="PANTHER" id="PTHR11993">
    <property type="entry name" value="NADH-UBIQUINONE OXIDOREDUCTASE 49 KDA SUBUNIT"/>
    <property type="match status" value="1"/>
</dbReference>
<dbReference type="Gene3D" id="1.10.645.10">
    <property type="entry name" value="Cytochrome-c3 Hydrogenase, chain B"/>
    <property type="match status" value="1"/>
</dbReference>
<protein>
    <recommendedName>
        <fullName evidence="5">NADH-quinone oxidoreductase subunit D</fullName>
        <ecNumber evidence="5">7.1.1.-</ecNumber>
    </recommendedName>
    <alternativeName>
        <fullName evidence="5">NADH dehydrogenase I subunit D</fullName>
    </alternativeName>
    <alternativeName>
        <fullName evidence="5">NDH-1 subunit D</fullName>
    </alternativeName>
</protein>
<sequence>MGEVKLFFGPNHPGMHGNFSVHMYVEGDTVVKARPLPGFLHRGFEKLMERRLWYQNLALIPRICVPEPDINELCYALAVEKIAKIDVPERAQWIRMIVLELARIANHLWSFSGIGGPIGLYTGSFWGTADRDRILDIFENLTGARVYHMYIVPGGVRKDLTPKIEKMILETLDYIESRLPDYEKLILKNRIVHTRLKGIAKLDRETALEMGVTGVGLRATGVPYDIRKVDPYLFYDKVDFEVPFSTDGDAFARVYLKFREIFQSIKIVKQALEKMPVGKVNTPISEGSALRFRVPKGQAYVHIESTRGEYGYYMVSDGGEKPYRVVVRGASYPQTFIGVEKYLPGTRIEDVPIWLSTMDVCAPEVDR</sequence>
<evidence type="ECO:0000256" key="5">
    <source>
        <dbReference type="HAMAP-Rule" id="MF_01358"/>
    </source>
</evidence>
<comment type="catalytic activity">
    <reaction evidence="5">
        <text>a quinone + NADH + 5 H(+)(in) = a quinol + NAD(+) + 4 H(+)(out)</text>
        <dbReference type="Rhea" id="RHEA:57888"/>
        <dbReference type="ChEBI" id="CHEBI:15378"/>
        <dbReference type="ChEBI" id="CHEBI:24646"/>
        <dbReference type="ChEBI" id="CHEBI:57540"/>
        <dbReference type="ChEBI" id="CHEBI:57945"/>
        <dbReference type="ChEBI" id="CHEBI:132124"/>
    </reaction>
</comment>
<keyword evidence="3 5" id="KW-1278">Translocase</keyword>
<keyword evidence="5" id="KW-1003">Cell membrane</keyword>
<keyword evidence="5" id="KW-0874">Quinone</keyword>
<evidence type="ECO:0000313" key="8">
    <source>
        <dbReference type="EMBL" id="APT74169.1"/>
    </source>
</evidence>
<keyword evidence="5" id="KW-0830">Ubiquinone</keyword>